<feature type="active site" evidence="3">
    <location>
        <position position="77"/>
    </location>
</feature>
<evidence type="ECO:0000256" key="6">
    <source>
        <dbReference type="SAM" id="SignalP"/>
    </source>
</evidence>
<dbReference type="PANTHER" id="PTHR47966:SF75">
    <property type="entry name" value="ENDOPEPTIDASE (CTSD), PUTATIVE (AFU_ORTHOLOGUE AFUA_4G07040)-RELATED"/>
    <property type="match status" value="1"/>
</dbReference>
<evidence type="ECO:0000256" key="2">
    <source>
        <dbReference type="ARBA" id="ARBA00022750"/>
    </source>
</evidence>
<keyword evidence="6" id="KW-0732">Signal</keyword>
<feature type="disulfide bond" evidence="4">
    <location>
        <begin position="291"/>
        <end position="321"/>
    </location>
</feature>
<proteinExistence type="inferred from homology"/>
<gene>
    <name evidence="8" type="ORF">AMORRO_LOCUS1004</name>
</gene>
<dbReference type="SUPFAM" id="SSF50630">
    <property type="entry name" value="Acid proteases"/>
    <property type="match status" value="1"/>
</dbReference>
<dbReference type="Gene3D" id="2.40.70.10">
    <property type="entry name" value="Acid Proteases"/>
    <property type="match status" value="2"/>
</dbReference>
<evidence type="ECO:0000256" key="4">
    <source>
        <dbReference type="PIRSR" id="PIRSR601461-2"/>
    </source>
</evidence>
<evidence type="ECO:0000259" key="7">
    <source>
        <dbReference type="PROSITE" id="PS51767"/>
    </source>
</evidence>
<protein>
    <submittedName>
        <fullName evidence="8">7105_t:CDS:1</fullName>
    </submittedName>
</protein>
<keyword evidence="9" id="KW-1185">Reference proteome</keyword>
<name>A0A9N8VED2_9GLOM</name>
<evidence type="ECO:0000256" key="3">
    <source>
        <dbReference type="PIRSR" id="PIRSR601461-1"/>
    </source>
</evidence>
<dbReference type="Gene3D" id="2.60.40.1960">
    <property type="match status" value="1"/>
</dbReference>
<feature type="domain" description="Peptidase A1" evidence="7">
    <location>
        <begin position="61"/>
        <end position="359"/>
    </location>
</feature>
<dbReference type="Proteomes" id="UP000789342">
    <property type="component" value="Unassembled WGS sequence"/>
</dbReference>
<dbReference type="InterPro" id="IPR033121">
    <property type="entry name" value="PEPTIDASE_A1"/>
</dbReference>
<organism evidence="8 9">
    <name type="scientific">Acaulospora morrowiae</name>
    <dbReference type="NCBI Taxonomy" id="94023"/>
    <lineage>
        <taxon>Eukaryota</taxon>
        <taxon>Fungi</taxon>
        <taxon>Fungi incertae sedis</taxon>
        <taxon>Mucoromycota</taxon>
        <taxon>Glomeromycotina</taxon>
        <taxon>Glomeromycetes</taxon>
        <taxon>Diversisporales</taxon>
        <taxon>Acaulosporaceae</taxon>
        <taxon>Acaulospora</taxon>
    </lineage>
</organism>
<evidence type="ECO:0000256" key="1">
    <source>
        <dbReference type="ARBA" id="ARBA00007447"/>
    </source>
</evidence>
<dbReference type="InterPro" id="IPR021109">
    <property type="entry name" value="Peptidase_aspartic_dom_sf"/>
</dbReference>
<accession>A0A9N8VED2</accession>
<evidence type="ECO:0000313" key="9">
    <source>
        <dbReference type="Proteomes" id="UP000789342"/>
    </source>
</evidence>
<evidence type="ECO:0000313" key="8">
    <source>
        <dbReference type="EMBL" id="CAG8453202.1"/>
    </source>
</evidence>
<feature type="signal peptide" evidence="6">
    <location>
        <begin position="1"/>
        <end position="17"/>
    </location>
</feature>
<reference evidence="8" key="1">
    <citation type="submission" date="2021-06" db="EMBL/GenBank/DDBJ databases">
        <authorList>
            <person name="Kallberg Y."/>
            <person name="Tangrot J."/>
            <person name="Rosling A."/>
        </authorList>
    </citation>
    <scope>NUCLEOTIDE SEQUENCE</scope>
    <source>
        <strain evidence="8">CL551</strain>
    </source>
</reference>
<evidence type="ECO:0000256" key="5">
    <source>
        <dbReference type="RuleBase" id="RU000454"/>
    </source>
</evidence>
<dbReference type="InterPro" id="IPR001461">
    <property type="entry name" value="Aspartic_peptidase_A1"/>
</dbReference>
<sequence length="366" mass="40203">MNLLIFLTTLLTALVLGVKTASITKQQYSIPLYKHHFKAGLRRATEQLSNYHTSGLNDIAYYGPITIGKQQFQVMFDSGSPLLWVPAQNCSSGGCTGHTKFNQNVTAIASFNIQYVLGFSQGYLAEIDMSLAGLTVSKQRFGLSYNISSEFAAYPFDGILGLSPREYPNIGNLNPIKTLINQNTIDPYVSFHLSRYDDTNKGDQGTLTLGGIDNSKFTGSINYNNLTDSTEWWQVSIDNVMVAGKSTVQQRSAIIDTGTTVITAPRKDADEIHSIISGIYNPAYEMYTIPCTTVFNMSLVFGGILYQIDDRDIIIRQNGICLSGMIPDSTIGSAWVVGDVFLKNVYTVFNYANLSVGFAPSVKLQS</sequence>
<feature type="active site" evidence="3">
    <location>
        <position position="256"/>
    </location>
</feature>
<keyword evidence="5" id="KW-0378">Hydrolase</keyword>
<keyword evidence="5" id="KW-0645">Protease</keyword>
<dbReference type="PANTHER" id="PTHR47966">
    <property type="entry name" value="BETA-SITE APP-CLEAVING ENZYME, ISOFORM A-RELATED"/>
    <property type="match status" value="1"/>
</dbReference>
<dbReference type="GO" id="GO:0006508">
    <property type="term" value="P:proteolysis"/>
    <property type="evidence" value="ECO:0007669"/>
    <property type="project" value="UniProtKB-KW"/>
</dbReference>
<feature type="disulfide bond" evidence="4">
    <location>
        <begin position="90"/>
        <end position="95"/>
    </location>
</feature>
<feature type="chain" id="PRO_5040419384" evidence="6">
    <location>
        <begin position="18"/>
        <end position="366"/>
    </location>
</feature>
<comment type="caution">
    <text evidence="8">The sequence shown here is derived from an EMBL/GenBank/DDBJ whole genome shotgun (WGS) entry which is preliminary data.</text>
</comment>
<dbReference type="EMBL" id="CAJVPV010000362">
    <property type="protein sequence ID" value="CAG8453202.1"/>
    <property type="molecule type" value="Genomic_DNA"/>
</dbReference>
<dbReference type="PROSITE" id="PS00141">
    <property type="entry name" value="ASP_PROTEASE"/>
    <property type="match status" value="2"/>
</dbReference>
<dbReference type="OrthoDB" id="15189at2759"/>
<dbReference type="PRINTS" id="PR00792">
    <property type="entry name" value="PEPSIN"/>
</dbReference>
<dbReference type="InterPro" id="IPR001969">
    <property type="entry name" value="Aspartic_peptidase_AS"/>
</dbReference>
<dbReference type="InterPro" id="IPR034164">
    <property type="entry name" value="Pepsin-like_dom"/>
</dbReference>
<dbReference type="GO" id="GO:0004190">
    <property type="term" value="F:aspartic-type endopeptidase activity"/>
    <property type="evidence" value="ECO:0007669"/>
    <property type="project" value="UniProtKB-KW"/>
</dbReference>
<dbReference type="CDD" id="cd05471">
    <property type="entry name" value="pepsin_like"/>
    <property type="match status" value="1"/>
</dbReference>
<keyword evidence="4" id="KW-1015">Disulfide bond</keyword>
<dbReference type="AlphaFoldDB" id="A0A9N8VED2"/>
<comment type="similarity">
    <text evidence="1 5">Belongs to the peptidase A1 family.</text>
</comment>
<keyword evidence="2 5" id="KW-0064">Aspartyl protease</keyword>
<dbReference type="PROSITE" id="PS51767">
    <property type="entry name" value="PEPTIDASE_A1"/>
    <property type="match status" value="1"/>
</dbReference>
<dbReference type="Pfam" id="PF00026">
    <property type="entry name" value="Asp"/>
    <property type="match status" value="1"/>
</dbReference>